<sequence>MSEYDYTFKIVVLGADSEGKTAFMKNFCNNLFNPSARLTIGVDFHTKTLRLLGRNLKLQLWDVVGDERFRFLLPTYCLGANAAIFMYDITSASSLDNISEWMRIVRSRGGDMPIILVGSKLYAGDSRAVSRQEGISTAEDYNLSVFGEICSETGQNVDQVFEVLGDLLIKNCELDGRENLTEDLKFLEPLKFAPIRVKPEFKINAYLELRLENAKTKIYVGGRLFNQCKYLLLNISDANIKNYDTIDSIDKAVEKLDRSMEGEGAHNFYLPPETEFWGHCSNLQVWYENDYDTRILHRNLAFPLLRALVDVGDPLAKKVFKEEIAVRLEKGYPSVVLYLINQGYLKYLNREELNFVLENIKFIRNLPKWFIDFNDIPKWLSKRIEAKLNNLKCPYCDSNISHTSIKRFLHGKSMRCEFCYTNIIKAL</sequence>
<dbReference type="SMART" id="SM00175">
    <property type="entry name" value="RAB"/>
    <property type="match status" value="1"/>
</dbReference>
<comment type="caution">
    <text evidence="3">The sequence shown here is derived from an EMBL/GenBank/DDBJ whole genome shotgun (WGS) entry which is preliminary data.</text>
</comment>
<proteinExistence type="predicted"/>
<keyword evidence="2" id="KW-0342">GTP-binding</keyword>
<dbReference type="PROSITE" id="PS51419">
    <property type="entry name" value="RAB"/>
    <property type="match status" value="1"/>
</dbReference>
<dbReference type="PRINTS" id="PR00449">
    <property type="entry name" value="RASTRNSFRMNG"/>
</dbReference>
<dbReference type="SMART" id="SM00173">
    <property type="entry name" value="RAS"/>
    <property type="match status" value="1"/>
</dbReference>
<dbReference type="CDD" id="cd00154">
    <property type="entry name" value="Rab"/>
    <property type="match status" value="1"/>
</dbReference>
<dbReference type="AlphaFoldDB" id="A0A0F9QZP5"/>
<dbReference type="FunFam" id="3.40.50.300:FF:001447">
    <property type="entry name" value="Ras-related protein Rab-1B"/>
    <property type="match status" value="1"/>
</dbReference>
<dbReference type="InterPro" id="IPR027417">
    <property type="entry name" value="P-loop_NTPase"/>
</dbReference>
<dbReference type="Gene3D" id="3.40.50.300">
    <property type="entry name" value="P-loop containing nucleotide triphosphate hydrolases"/>
    <property type="match status" value="1"/>
</dbReference>
<dbReference type="Pfam" id="PF00071">
    <property type="entry name" value="Ras"/>
    <property type="match status" value="1"/>
</dbReference>
<protein>
    <recommendedName>
        <fullName evidence="4">GTP-binding protein</fullName>
    </recommendedName>
</protein>
<keyword evidence="1" id="KW-0547">Nucleotide-binding</keyword>
<dbReference type="SMART" id="SM00174">
    <property type="entry name" value="RHO"/>
    <property type="match status" value="1"/>
</dbReference>
<organism evidence="3">
    <name type="scientific">marine sediment metagenome</name>
    <dbReference type="NCBI Taxonomy" id="412755"/>
    <lineage>
        <taxon>unclassified sequences</taxon>
        <taxon>metagenomes</taxon>
        <taxon>ecological metagenomes</taxon>
    </lineage>
</organism>
<name>A0A0F9QZP5_9ZZZZ</name>
<dbReference type="NCBIfam" id="TIGR00231">
    <property type="entry name" value="small_GTP"/>
    <property type="match status" value="1"/>
</dbReference>
<dbReference type="InterPro" id="IPR001806">
    <property type="entry name" value="Small_GTPase"/>
</dbReference>
<evidence type="ECO:0000313" key="3">
    <source>
        <dbReference type="EMBL" id="KKN10653.1"/>
    </source>
</evidence>
<dbReference type="SMART" id="SM00176">
    <property type="entry name" value="RAN"/>
    <property type="match status" value="1"/>
</dbReference>
<dbReference type="SUPFAM" id="SSF52540">
    <property type="entry name" value="P-loop containing nucleoside triphosphate hydrolases"/>
    <property type="match status" value="1"/>
</dbReference>
<dbReference type="InterPro" id="IPR050227">
    <property type="entry name" value="Rab"/>
</dbReference>
<dbReference type="PANTHER" id="PTHR47977">
    <property type="entry name" value="RAS-RELATED PROTEIN RAB"/>
    <property type="match status" value="1"/>
</dbReference>
<evidence type="ECO:0008006" key="4">
    <source>
        <dbReference type="Google" id="ProtNLM"/>
    </source>
</evidence>
<dbReference type="PROSITE" id="PS51421">
    <property type="entry name" value="RAS"/>
    <property type="match status" value="1"/>
</dbReference>
<dbReference type="InterPro" id="IPR005225">
    <property type="entry name" value="Small_GTP-bd"/>
</dbReference>
<dbReference type="EMBL" id="LAZR01004223">
    <property type="protein sequence ID" value="KKN10653.1"/>
    <property type="molecule type" value="Genomic_DNA"/>
</dbReference>
<dbReference type="GO" id="GO:0003924">
    <property type="term" value="F:GTPase activity"/>
    <property type="evidence" value="ECO:0007669"/>
    <property type="project" value="InterPro"/>
</dbReference>
<gene>
    <name evidence="3" type="ORF">LCGC14_1034380</name>
</gene>
<dbReference type="GO" id="GO:0005525">
    <property type="term" value="F:GTP binding"/>
    <property type="evidence" value="ECO:0007669"/>
    <property type="project" value="UniProtKB-KW"/>
</dbReference>
<reference evidence="3" key="1">
    <citation type="journal article" date="2015" name="Nature">
        <title>Complex archaea that bridge the gap between prokaryotes and eukaryotes.</title>
        <authorList>
            <person name="Spang A."/>
            <person name="Saw J.H."/>
            <person name="Jorgensen S.L."/>
            <person name="Zaremba-Niedzwiedzka K."/>
            <person name="Martijn J."/>
            <person name="Lind A.E."/>
            <person name="van Eijk R."/>
            <person name="Schleper C."/>
            <person name="Guy L."/>
            <person name="Ettema T.J."/>
        </authorList>
    </citation>
    <scope>NUCLEOTIDE SEQUENCE</scope>
</reference>
<evidence type="ECO:0000256" key="1">
    <source>
        <dbReference type="ARBA" id="ARBA00022741"/>
    </source>
</evidence>
<evidence type="ECO:0000256" key="2">
    <source>
        <dbReference type="ARBA" id="ARBA00023134"/>
    </source>
</evidence>
<accession>A0A0F9QZP5</accession>